<evidence type="ECO:0000313" key="1">
    <source>
        <dbReference type="EMBL" id="CAA7394705.1"/>
    </source>
</evidence>
<name>A0A7I8KCJ8_SPIIN</name>
<dbReference type="AlphaFoldDB" id="A0A7I8KCJ8"/>
<dbReference type="Proteomes" id="UP000663760">
    <property type="component" value="Chromosome 4"/>
</dbReference>
<keyword evidence="2" id="KW-1185">Reference proteome</keyword>
<dbReference type="EMBL" id="LR746267">
    <property type="protein sequence ID" value="CAA7394705.1"/>
    <property type="molecule type" value="Genomic_DNA"/>
</dbReference>
<organism evidence="1 2">
    <name type="scientific">Spirodela intermedia</name>
    <name type="common">Intermediate duckweed</name>
    <dbReference type="NCBI Taxonomy" id="51605"/>
    <lineage>
        <taxon>Eukaryota</taxon>
        <taxon>Viridiplantae</taxon>
        <taxon>Streptophyta</taxon>
        <taxon>Embryophyta</taxon>
        <taxon>Tracheophyta</taxon>
        <taxon>Spermatophyta</taxon>
        <taxon>Magnoliopsida</taxon>
        <taxon>Liliopsida</taxon>
        <taxon>Araceae</taxon>
        <taxon>Lemnoideae</taxon>
        <taxon>Spirodela</taxon>
    </lineage>
</organism>
<protein>
    <submittedName>
        <fullName evidence="1">Uncharacterized protein</fullName>
    </submittedName>
</protein>
<sequence>MNLPVDIFHILNIFVREYKFLLYLLWQCAHN</sequence>
<gene>
    <name evidence="1" type="ORF">SI8410_04005366</name>
</gene>
<reference evidence="1" key="1">
    <citation type="submission" date="2020-02" db="EMBL/GenBank/DDBJ databases">
        <authorList>
            <person name="Scholz U."/>
            <person name="Mascher M."/>
            <person name="Fiebig A."/>
        </authorList>
    </citation>
    <scope>NUCLEOTIDE SEQUENCE</scope>
</reference>
<evidence type="ECO:0000313" key="2">
    <source>
        <dbReference type="Proteomes" id="UP000663760"/>
    </source>
</evidence>
<proteinExistence type="predicted"/>
<accession>A0A7I8KCJ8</accession>